<dbReference type="InterPro" id="IPR018247">
    <property type="entry name" value="EF_Hand_1_Ca_BS"/>
</dbReference>
<protein>
    <submittedName>
        <fullName evidence="5">Sulfatase-like hydrolase/transferase</fullName>
    </submittedName>
</protein>
<dbReference type="AlphaFoldDB" id="A0A923MW52"/>
<dbReference type="InterPro" id="IPR050738">
    <property type="entry name" value="Sulfatase"/>
</dbReference>
<dbReference type="Pfam" id="PF00884">
    <property type="entry name" value="Sulfatase"/>
    <property type="match status" value="1"/>
</dbReference>
<proteinExistence type="inferred from homology"/>
<evidence type="ECO:0000256" key="3">
    <source>
        <dbReference type="SAM" id="SignalP"/>
    </source>
</evidence>
<evidence type="ECO:0000256" key="1">
    <source>
        <dbReference type="ARBA" id="ARBA00008779"/>
    </source>
</evidence>
<sequence length="718" mass="75345">MKSWRWLLAAGALALASCGGGGGGIQLPGAPPRPNILFVILDDVGVDQMASFGYGGPVPPHVPNMDAVAAAGVRFRNAWSMPECSPGRAAFFVGRFPHRTNVYAAIGPNDLAQSQVSPYDMTVPKLLKQAGYENGMFGKFHLAGPENNPAGNGTPAVLGWDHFTGWIGGVPASIDTTGGGLAPAKTYTCGFVPPAGQRGGADTGACYRPDGSCSVKTRAAPSQDAAGLQCVNAGGLFVPDQACGTRPASLDFRRENAYYVSPLVVVDGGRVEQVPLDDSRGRGYRTRIEADAAIAWIKSRASGKPWMATVSFSAAHTPLQQPPMALVPHSGHADKDALDCDGVLAGRVLQNQMTEALDTEFGRILVETGIAKRAGDGSLQYDPKASNTVIVIVGDNGSLGFSVKPPFNSQLAKGTTYQTGIWDPLIVAGPPVAQPGRAVEHMVNMVDVFQLFGELAGIDVHKAVPRTVDSVALLPYLTNAGQGSLRTMNFAMTGFNLQANGGRNGPCVIQTSCTQIPMTKSVCEDNAGVWWGSGYTDPSVVPNGGAGYPGCCQVNQALSRAGRTTVSVLPEFSSALRNERYKVIRNTTQTYDPAADSCNPVTTNEFYAIDQASPTPLLDDPDRNLLLAPLTPELQRVYGELTARLDEVLASEPACPGDGNKDGVVDAQDLANVQALATGWGFSSVYDFAGTDGVTAAADVDLVRQNLGRGCAKSHGVY</sequence>
<feature type="domain" description="Sulfatase N-terminal" evidence="4">
    <location>
        <begin position="34"/>
        <end position="322"/>
    </location>
</feature>
<keyword evidence="2 5" id="KW-0378">Hydrolase</keyword>
<dbReference type="Gene3D" id="3.40.720.10">
    <property type="entry name" value="Alkaline Phosphatase, subunit A"/>
    <property type="match status" value="1"/>
</dbReference>
<dbReference type="SUPFAM" id="SSF53649">
    <property type="entry name" value="Alkaline phosphatase-like"/>
    <property type="match status" value="1"/>
</dbReference>
<evidence type="ECO:0000256" key="2">
    <source>
        <dbReference type="ARBA" id="ARBA00022801"/>
    </source>
</evidence>
<evidence type="ECO:0000259" key="4">
    <source>
        <dbReference type="Pfam" id="PF00884"/>
    </source>
</evidence>
<dbReference type="InterPro" id="IPR000917">
    <property type="entry name" value="Sulfatase_N"/>
</dbReference>
<dbReference type="PROSITE" id="PS51257">
    <property type="entry name" value="PROKAR_LIPOPROTEIN"/>
    <property type="match status" value="1"/>
</dbReference>
<comment type="caution">
    <text evidence="5">The sequence shown here is derived from an EMBL/GenBank/DDBJ whole genome shotgun (WGS) entry which is preliminary data.</text>
</comment>
<feature type="chain" id="PRO_5037737669" evidence="3">
    <location>
        <begin position="23"/>
        <end position="718"/>
    </location>
</feature>
<dbReference type="GO" id="GO:0004065">
    <property type="term" value="F:arylsulfatase activity"/>
    <property type="evidence" value="ECO:0007669"/>
    <property type="project" value="TreeGrafter"/>
</dbReference>
<name>A0A923MW52_9BURK</name>
<evidence type="ECO:0000313" key="5">
    <source>
        <dbReference type="EMBL" id="MBC5785808.1"/>
    </source>
</evidence>
<dbReference type="RefSeq" id="WP_187078549.1">
    <property type="nucleotide sequence ID" value="NZ_JACORT010000012.1"/>
</dbReference>
<feature type="signal peptide" evidence="3">
    <location>
        <begin position="1"/>
        <end position="22"/>
    </location>
</feature>
<dbReference type="InterPro" id="IPR017850">
    <property type="entry name" value="Alkaline_phosphatase_core_sf"/>
</dbReference>
<dbReference type="PROSITE" id="PS00018">
    <property type="entry name" value="EF_HAND_1"/>
    <property type="match status" value="1"/>
</dbReference>
<comment type="similarity">
    <text evidence="1">Belongs to the sulfatase family.</text>
</comment>
<organism evidence="5 6">
    <name type="scientific">Ramlibacter cellulosilyticus</name>
    <dbReference type="NCBI Taxonomy" id="2764187"/>
    <lineage>
        <taxon>Bacteria</taxon>
        <taxon>Pseudomonadati</taxon>
        <taxon>Pseudomonadota</taxon>
        <taxon>Betaproteobacteria</taxon>
        <taxon>Burkholderiales</taxon>
        <taxon>Comamonadaceae</taxon>
        <taxon>Ramlibacter</taxon>
    </lineage>
</organism>
<accession>A0A923MW52</accession>
<dbReference type="PANTHER" id="PTHR42693:SF53">
    <property type="entry name" value="ENDO-4-O-SULFATASE"/>
    <property type="match status" value="1"/>
</dbReference>
<keyword evidence="6" id="KW-1185">Reference proteome</keyword>
<dbReference type="Proteomes" id="UP000608513">
    <property type="component" value="Unassembled WGS sequence"/>
</dbReference>
<evidence type="ECO:0000313" key="6">
    <source>
        <dbReference type="Proteomes" id="UP000608513"/>
    </source>
</evidence>
<dbReference type="PANTHER" id="PTHR42693">
    <property type="entry name" value="ARYLSULFATASE FAMILY MEMBER"/>
    <property type="match status" value="1"/>
</dbReference>
<dbReference type="EMBL" id="JACORT010000012">
    <property type="protein sequence ID" value="MBC5785808.1"/>
    <property type="molecule type" value="Genomic_DNA"/>
</dbReference>
<reference evidence="5" key="1">
    <citation type="submission" date="2020-08" db="EMBL/GenBank/DDBJ databases">
        <title>Ramlibacter sp. USB13 16S ribosomal RNA gene genome sequencing and assembly.</title>
        <authorList>
            <person name="Kang M."/>
        </authorList>
    </citation>
    <scope>NUCLEOTIDE SEQUENCE</scope>
    <source>
        <strain evidence="5">USB13</strain>
    </source>
</reference>
<gene>
    <name evidence="5" type="ORF">H8N03_22905</name>
</gene>
<keyword evidence="3" id="KW-0732">Signal</keyword>